<sequence>MGHREILAGAPATIEIVTLFDVELILHDFKPVGNKTPQTAIWLPHGPASVKYAYMVAPEEYVKPSTNATPDISIYGLSGDTVRWRGLSFSGNVNHAGALVAVEPNGASKVLKFQGPPNDVPGSYLAYNIDKKEPYDLKNFLDNRVSASVVGYGTDQYIVTFYAMEVDRRTGEIDYAKSGYYKWDPEVTCLA</sequence>
<dbReference type="Gene3D" id="2.60.40.3910">
    <property type="entry name" value="Inclusion body protein"/>
    <property type="match status" value="1"/>
</dbReference>
<dbReference type="InterPro" id="IPR021087">
    <property type="entry name" value="Uncharacterised_PixA/AidA"/>
</dbReference>
<evidence type="ECO:0000313" key="2">
    <source>
        <dbReference type="EMBL" id="XAE52297.1"/>
    </source>
</evidence>
<accession>A0A9Q9SJJ5</accession>
<proteinExistence type="predicted"/>
<dbReference type="Proteomes" id="UP000494172">
    <property type="component" value="Unassembled WGS sequence"/>
</dbReference>
<dbReference type="InterPro" id="IPR038712">
    <property type="entry name" value="PixA-like_sf"/>
</dbReference>
<dbReference type="RefSeq" id="WP_059237469.1">
    <property type="nucleotide sequence ID" value="NZ_CABVPX010000014.1"/>
</dbReference>
<dbReference type="Pfam" id="PF12306">
    <property type="entry name" value="PixA"/>
    <property type="match status" value="1"/>
</dbReference>
<dbReference type="AlphaFoldDB" id="A0A9Q9SJJ5"/>
<organism evidence="1 3">
    <name type="scientific">Burkholderia arboris</name>
    <dbReference type="NCBI Taxonomy" id="488730"/>
    <lineage>
        <taxon>Bacteria</taxon>
        <taxon>Pseudomonadati</taxon>
        <taxon>Pseudomonadota</taxon>
        <taxon>Betaproteobacteria</taxon>
        <taxon>Burkholderiales</taxon>
        <taxon>Burkholderiaceae</taxon>
        <taxon>Burkholderia</taxon>
        <taxon>Burkholderia cepacia complex</taxon>
    </lineage>
</organism>
<evidence type="ECO:0000313" key="3">
    <source>
        <dbReference type="Proteomes" id="UP000494172"/>
    </source>
</evidence>
<reference evidence="2 4" key="2">
    <citation type="submission" date="2022-10" db="EMBL/GenBank/DDBJ databases">
        <title>Genomic of Burkholderia cepacia PN-1.</title>
        <authorList>
            <person name="Yang Y."/>
            <person name="Guan H."/>
            <person name="Huang J."/>
        </authorList>
    </citation>
    <scope>NUCLEOTIDE SEQUENCE [LARGE SCALE GENOMIC DNA]</scope>
    <source>
        <strain evidence="2 4">PN-1</strain>
    </source>
</reference>
<dbReference type="EMBL" id="CABVPX010000014">
    <property type="protein sequence ID" value="VWB76429.1"/>
    <property type="molecule type" value="Genomic_DNA"/>
</dbReference>
<reference evidence="1 3" key="1">
    <citation type="submission" date="2019-09" db="EMBL/GenBank/DDBJ databases">
        <authorList>
            <person name="Depoorter E."/>
        </authorList>
    </citation>
    <scope>NUCLEOTIDE SEQUENCE [LARGE SCALE GENOMIC DNA]</scope>
    <source>
        <strain evidence="1">LMG 24066</strain>
    </source>
</reference>
<keyword evidence="4" id="KW-1185">Reference proteome</keyword>
<dbReference type="EMBL" id="CP109822">
    <property type="protein sequence ID" value="XAE52297.1"/>
    <property type="molecule type" value="Genomic_DNA"/>
</dbReference>
<name>A0A9Q9SJJ5_9BURK</name>
<gene>
    <name evidence="1" type="ORF">BAR24066_03596</name>
    <name evidence="2" type="ORF">OHZ10_22450</name>
</gene>
<dbReference type="Proteomes" id="UP001448498">
    <property type="component" value="Chromosome 3"/>
</dbReference>
<evidence type="ECO:0000313" key="4">
    <source>
        <dbReference type="Proteomes" id="UP001448498"/>
    </source>
</evidence>
<evidence type="ECO:0000313" key="1">
    <source>
        <dbReference type="EMBL" id="VWB76429.1"/>
    </source>
</evidence>
<protein>
    <submittedName>
        <fullName evidence="2">Inclusion body family protein</fullName>
    </submittedName>
</protein>